<name>N6YD55_THAL4</name>
<evidence type="ECO:0000313" key="3">
    <source>
        <dbReference type="Proteomes" id="UP000013232"/>
    </source>
</evidence>
<dbReference type="EMBL" id="AMXE01000014">
    <property type="protein sequence ID" value="ENO89445.1"/>
    <property type="molecule type" value="Genomic_DNA"/>
</dbReference>
<dbReference type="Pfam" id="PF05751">
    <property type="entry name" value="FixH"/>
    <property type="match status" value="1"/>
</dbReference>
<dbReference type="InterPro" id="IPR008620">
    <property type="entry name" value="FixH"/>
</dbReference>
<gene>
    <name evidence="2" type="ORF">C666_05980</name>
</gene>
<dbReference type="STRING" id="1123367.GCA_000621305_03006"/>
<dbReference type="eggNOG" id="COG3198">
    <property type="taxonomic scope" value="Bacteria"/>
</dbReference>
<keyword evidence="1" id="KW-0812">Transmembrane</keyword>
<dbReference type="OrthoDB" id="5295180at2"/>
<dbReference type="RefSeq" id="WP_004335456.1">
    <property type="nucleotide sequence ID" value="NZ_AMXE01000014.1"/>
</dbReference>
<keyword evidence="3" id="KW-1185">Reference proteome</keyword>
<evidence type="ECO:0000313" key="2">
    <source>
        <dbReference type="EMBL" id="ENO89445.1"/>
    </source>
</evidence>
<protein>
    <submittedName>
        <fullName evidence="2">FixH family protein</fullName>
    </submittedName>
</protein>
<dbReference type="Proteomes" id="UP000013232">
    <property type="component" value="Unassembled WGS sequence"/>
</dbReference>
<organism evidence="2 3">
    <name type="scientific">Thauera linaloolentis (strain DSM 12138 / JCM 21573 / CCUG 41526 / CIP 105981 / IAM 15112 / NBRC 102519 / 47Lol)</name>
    <dbReference type="NCBI Taxonomy" id="1123367"/>
    <lineage>
        <taxon>Bacteria</taxon>
        <taxon>Pseudomonadati</taxon>
        <taxon>Pseudomonadota</taxon>
        <taxon>Betaproteobacteria</taxon>
        <taxon>Rhodocyclales</taxon>
        <taxon>Zoogloeaceae</taxon>
        <taxon>Thauera</taxon>
    </lineage>
</organism>
<proteinExistence type="predicted"/>
<keyword evidence="1" id="KW-0472">Membrane</keyword>
<feature type="transmembrane region" description="Helical" evidence="1">
    <location>
        <begin position="20"/>
        <end position="41"/>
    </location>
</feature>
<sequence length="170" mass="19011">MNTTPTDKTQPPWYKQGWPWFLISFPAIAVVAGIITFVIAARTFDGMVVDDYYKEGRAIVQTMGRAEHARELGLKAHLVVRSDSIRIELDALDVTNLPERIFLTVSHPTRDGMDQEVLIEGSGGVYQTALAPLSTGRWLFLLEDESRSWRMNGAAYLPTETEIRIDPSGS</sequence>
<accession>N6YD55</accession>
<dbReference type="AlphaFoldDB" id="N6YD55"/>
<reference evidence="2 3" key="1">
    <citation type="submission" date="2012-09" db="EMBL/GenBank/DDBJ databases">
        <title>Draft Genome Sequences of 6 Strains from Genus Thauera.</title>
        <authorList>
            <person name="Liu B."/>
            <person name="Shapleigh J.P."/>
            <person name="Frostegard A.H."/>
        </authorList>
    </citation>
    <scope>NUCLEOTIDE SEQUENCE [LARGE SCALE GENOMIC DNA]</scope>
    <source>
        <strain evidence="3">47Lol / DSM 12138</strain>
    </source>
</reference>
<keyword evidence="1" id="KW-1133">Transmembrane helix</keyword>
<comment type="caution">
    <text evidence="2">The sequence shown here is derived from an EMBL/GenBank/DDBJ whole genome shotgun (WGS) entry which is preliminary data.</text>
</comment>
<evidence type="ECO:0000256" key="1">
    <source>
        <dbReference type="SAM" id="Phobius"/>
    </source>
</evidence>